<evidence type="ECO:0000256" key="3">
    <source>
        <dbReference type="ARBA" id="ARBA00022679"/>
    </source>
</evidence>
<dbReference type="Gramene" id="PRQ37689">
    <property type="protein sequence ID" value="PRQ37689"/>
    <property type="gene ID" value="RchiOBHm_Chr4g0405401"/>
</dbReference>
<dbReference type="GO" id="GO:0016020">
    <property type="term" value="C:membrane"/>
    <property type="evidence" value="ECO:0007669"/>
    <property type="project" value="UniProtKB-SubCell"/>
</dbReference>
<keyword evidence="2 6" id="KW-0328">Glycosyltransferase</keyword>
<name>A0A2P6QU74_ROSCH</name>
<sequence>MTTHFSNKTVLVEIRAQYLLHIMSFLPKDLNFVNHSSYIGWKESKRLKQVIVDLELYLFEKNVMFYAVQKRVLPNAYRLFTGSFLFLTWLHI</sequence>
<dbReference type="EMBL" id="PDCK01000042">
    <property type="protein sequence ID" value="PRQ37689.1"/>
    <property type="molecule type" value="Genomic_DNA"/>
</dbReference>
<comment type="caution">
    <text evidence="6">The sequence shown here is derived from an EMBL/GenBank/DDBJ whole genome shotgun (WGS) entry which is preliminary data.</text>
</comment>
<dbReference type="PANTHER" id="PTHR45719:SF10">
    <property type="entry name" value="CORE-2_I-BRANCHING BETA-1,6-N-ACETYLGLUCOSAMINYLTRANSFERASE FAMILY PROTEIN"/>
    <property type="match status" value="1"/>
</dbReference>
<keyword evidence="3 6" id="KW-0808">Transferase</keyword>
<dbReference type="InterPro" id="IPR044610">
    <property type="entry name" value="GLCAT14A/B/C"/>
</dbReference>
<keyword evidence="4" id="KW-0472">Membrane</keyword>
<dbReference type="EC" id="2.4.1.17" evidence="6"/>
<dbReference type="GO" id="GO:0015020">
    <property type="term" value="F:glucuronosyltransferase activity"/>
    <property type="evidence" value="ECO:0007669"/>
    <property type="project" value="UniProtKB-EC"/>
</dbReference>
<organism evidence="6 7">
    <name type="scientific">Rosa chinensis</name>
    <name type="common">China rose</name>
    <dbReference type="NCBI Taxonomy" id="74649"/>
    <lineage>
        <taxon>Eukaryota</taxon>
        <taxon>Viridiplantae</taxon>
        <taxon>Streptophyta</taxon>
        <taxon>Embryophyta</taxon>
        <taxon>Tracheophyta</taxon>
        <taxon>Spermatophyta</taxon>
        <taxon>Magnoliopsida</taxon>
        <taxon>eudicotyledons</taxon>
        <taxon>Gunneridae</taxon>
        <taxon>Pentapetalae</taxon>
        <taxon>rosids</taxon>
        <taxon>fabids</taxon>
        <taxon>Rosales</taxon>
        <taxon>Rosaceae</taxon>
        <taxon>Rosoideae</taxon>
        <taxon>Rosoideae incertae sedis</taxon>
        <taxon>Rosa</taxon>
    </lineage>
</organism>
<dbReference type="Proteomes" id="UP000238479">
    <property type="component" value="Chromosome 4"/>
</dbReference>
<protein>
    <submittedName>
        <fullName evidence="6">Putative glucuronosyltransferase</fullName>
        <ecNumber evidence="6">2.4.1.17</ecNumber>
    </submittedName>
</protein>
<evidence type="ECO:0000256" key="5">
    <source>
        <dbReference type="ARBA" id="ARBA00023180"/>
    </source>
</evidence>
<gene>
    <name evidence="6" type="ORF">RchiOBHm_Chr4g0405401</name>
</gene>
<evidence type="ECO:0000256" key="4">
    <source>
        <dbReference type="ARBA" id="ARBA00023136"/>
    </source>
</evidence>
<evidence type="ECO:0000313" key="6">
    <source>
        <dbReference type="EMBL" id="PRQ37689.1"/>
    </source>
</evidence>
<evidence type="ECO:0000256" key="2">
    <source>
        <dbReference type="ARBA" id="ARBA00022676"/>
    </source>
</evidence>
<dbReference type="Pfam" id="PF02485">
    <property type="entry name" value="Branch"/>
    <property type="match status" value="1"/>
</dbReference>
<keyword evidence="5" id="KW-0325">Glycoprotein</keyword>
<dbReference type="OMA" id="FEKNVMF"/>
<dbReference type="PANTHER" id="PTHR45719">
    <property type="entry name" value="GLYCOSYLTRANSFERASE"/>
    <property type="match status" value="1"/>
</dbReference>
<comment type="subcellular location">
    <subcellularLocation>
        <location evidence="1">Membrane</location>
        <topology evidence="1">Single-pass type II membrane protein</topology>
    </subcellularLocation>
</comment>
<proteinExistence type="predicted"/>
<dbReference type="InterPro" id="IPR003406">
    <property type="entry name" value="Glyco_trans_14"/>
</dbReference>
<reference evidence="6 7" key="1">
    <citation type="journal article" date="2018" name="Nat. Genet.">
        <title>The Rosa genome provides new insights in the design of modern roses.</title>
        <authorList>
            <person name="Bendahmane M."/>
        </authorList>
    </citation>
    <scope>NUCLEOTIDE SEQUENCE [LARGE SCALE GENOMIC DNA]</scope>
    <source>
        <strain evidence="7">cv. Old Blush</strain>
    </source>
</reference>
<keyword evidence="7" id="KW-1185">Reference proteome</keyword>
<evidence type="ECO:0000256" key="1">
    <source>
        <dbReference type="ARBA" id="ARBA00004606"/>
    </source>
</evidence>
<dbReference type="AlphaFoldDB" id="A0A2P6QU74"/>
<dbReference type="STRING" id="74649.A0A2P6QU74"/>
<evidence type="ECO:0000313" key="7">
    <source>
        <dbReference type="Proteomes" id="UP000238479"/>
    </source>
</evidence>
<accession>A0A2P6QU74</accession>